<proteinExistence type="predicted"/>
<evidence type="ECO:0000313" key="1">
    <source>
        <dbReference type="EMBL" id="KAA6400711.1"/>
    </source>
</evidence>
<accession>A0A5J4X0K6</accession>
<gene>
    <name evidence="1" type="ORF">EZS28_003760</name>
</gene>
<sequence>MLQFLTLAGGYESNNFTLMTSFYLFQLEKKELEVYFEDDEDDDEDEDEEEDDVYSSDAVVLSVQSLDLAYFLELISELCTL</sequence>
<name>A0A5J4X0K6_9EUKA</name>
<comment type="caution">
    <text evidence="1">The sequence shown here is derived from an EMBL/GenBank/DDBJ whole genome shotgun (WGS) entry which is preliminary data.</text>
</comment>
<organism evidence="1 2">
    <name type="scientific">Streblomastix strix</name>
    <dbReference type="NCBI Taxonomy" id="222440"/>
    <lineage>
        <taxon>Eukaryota</taxon>
        <taxon>Metamonada</taxon>
        <taxon>Preaxostyla</taxon>
        <taxon>Oxymonadida</taxon>
        <taxon>Streblomastigidae</taxon>
        <taxon>Streblomastix</taxon>
    </lineage>
</organism>
<protein>
    <submittedName>
        <fullName evidence="1">Uncharacterized protein</fullName>
    </submittedName>
</protein>
<dbReference type="EMBL" id="SNRW01000515">
    <property type="protein sequence ID" value="KAA6400711.1"/>
    <property type="molecule type" value="Genomic_DNA"/>
</dbReference>
<evidence type="ECO:0000313" key="2">
    <source>
        <dbReference type="Proteomes" id="UP000324800"/>
    </source>
</evidence>
<dbReference type="Proteomes" id="UP000324800">
    <property type="component" value="Unassembled WGS sequence"/>
</dbReference>
<dbReference type="AlphaFoldDB" id="A0A5J4X0K6"/>
<reference evidence="1 2" key="1">
    <citation type="submission" date="2019-03" db="EMBL/GenBank/DDBJ databases">
        <title>Single cell metagenomics reveals metabolic interactions within the superorganism composed of flagellate Streblomastix strix and complex community of Bacteroidetes bacteria on its surface.</title>
        <authorList>
            <person name="Treitli S.C."/>
            <person name="Kolisko M."/>
            <person name="Husnik F."/>
            <person name="Keeling P."/>
            <person name="Hampl V."/>
        </authorList>
    </citation>
    <scope>NUCLEOTIDE SEQUENCE [LARGE SCALE GENOMIC DNA]</scope>
    <source>
        <strain evidence="1">ST1C</strain>
    </source>
</reference>